<evidence type="ECO:0000256" key="3">
    <source>
        <dbReference type="ARBA" id="ARBA00023315"/>
    </source>
</evidence>
<comment type="pathway">
    <text evidence="1">Lipid metabolism.</text>
</comment>
<evidence type="ECO:0000313" key="7">
    <source>
        <dbReference type="EMBL" id="NDY83782.1"/>
    </source>
</evidence>
<evidence type="ECO:0000256" key="1">
    <source>
        <dbReference type="ARBA" id="ARBA00005189"/>
    </source>
</evidence>
<dbReference type="AlphaFoldDB" id="A0A6B2R0J2"/>
<keyword evidence="3 7" id="KW-0012">Acyltransferase</keyword>
<protein>
    <submittedName>
        <fullName evidence="7">1-acyl-sn-glycerol-3-phosphate acyltransferase</fullName>
    </submittedName>
</protein>
<name>A0A6B2R0J2_9BURK</name>
<evidence type="ECO:0000256" key="4">
    <source>
        <dbReference type="SAM" id="MobiDB-lite"/>
    </source>
</evidence>
<keyword evidence="5" id="KW-0472">Membrane</keyword>
<feature type="domain" description="Phospholipid/glycerol acyltransferase" evidence="6">
    <location>
        <begin position="71"/>
        <end position="186"/>
    </location>
</feature>
<feature type="transmembrane region" description="Helical" evidence="5">
    <location>
        <begin position="6"/>
        <end position="28"/>
    </location>
</feature>
<reference evidence="7" key="1">
    <citation type="submission" date="2020-02" db="EMBL/GenBank/DDBJ databases">
        <authorList>
            <person name="Chen W.-M."/>
        </authorList>
    </citation>
    <scope>NUCLEOTIDE SEQUENCE</scope>
    <source>
        <strain evidence="7">NBD-18</strain>
    </source>
</reference>
<dbReference type="SMART" id="SM00563">
    <property type="entry name" value="PlsC"/>
    <property type="match status" value="1"/>
</dbReference>
<dbReference type="CDD" id="cd07989">
    <property type="entry name" value="LPLAT_AGPAT-like"/>
    <property type="match status" value="1"/>
</dbReference>
<gene>
    <name evidence="7" type="ORF">G3I67_11105</name>
</gene>
<organism evidence="7">
    <name type="scientific">Sheuella amnicola</name>
    <dbReference type="NCBI Taxonomy" id="2707330"/>
    <lineage>
        <taxon>Bacteria</taxon>
        <taxon>Pseudomonadati</taxon>
        <taxon>Pseudomonadota</taxon>
        <taxon>Betaproteobacteria</taxon>
        <taxon>Burkholderiales</taxon>
        <taxon>Alcaligenaceae</taxon>
        <taxon>Sheuella</taxon>
    </lineage>
</organism>
<feature type="region of interest" description="Disordered" evidence="4">
    <location>
        <begin position="234"/>
        <end position="253"/>
    </location>
</feature>
<keyword evidence="5" id="KW-1133">Transmembrane helix</keyword>
<dbReference type="EMBL" id="JAAGRN010000007">
    <property type="protein sequence ID" value="NDY83782.1"/>
    <property type="molecule type" value="Genomic_DNA"/>
</dbReference>
<evidence type="ECO:0000256" key="5">
    <source>
        <dbReference type="SAM" id="Phobius"/>
    </source>
</evidence>
<dbReference type="InterPro" id="IPR002123">
    <property type="entry name" value="Plipid/glycerol_acylTrfase"/>
</dbReference>
<keyword evidence="2 7" id="KW-0808">Transferase</keyword>
<evidence type="ECO:0000256" key="2">
    <source>
        <dbReference type="ARBA" id="ARBA00022679"/>
    </source>
</evidence>
<evidence type="ECO:0000259" key="6">
    <source>
        <dbReference type="SMART" id="SM00563"/>
    </source>
</evidence>
<dbReference type="PANTHER" id="PTHR10434">
    <property type="entry name" value="1-ACYL-SN-GLYCEROL-3-PHOSPHATE ACYLTRANSFERASE"/>
    <property type="match status" value="1"/>
</dbReference>
<dbReference type="GO" id="GO:0006654">
    <property type="term" value="P:phosphatidic acid biosynthetic process"/>
    <property type="evidence" value="ECO:0007669"/>
    <property type="project" value="TreeGrafter"/>
</dbReference>
<dbReference type="PANTHER" id="PTHR10434:SF40">
    <property type="entry name" value="1-ACYL-SN-GLYCEROL-3-PHOSPHATE ACYLTRANSFERASE"/>
    <property type="match status" value="1"/>
</dbReference>
<sequence length="253" mass="28919">MLFLRSSLYALFLIVTVIPYAFACLLWLPMPLHWRFKLTMGWPRMAIWGAKVICGIKWKFEGWENLPEGQAIILSKHQSAWETLFLPAYLPREVCFVYKRELHRVPFFGWGLAMLNMIPIDRAKGRDAFEQVVKIGQQRLNEGRWPILFPEGTRIAPGKTGRFKMGGALLATRTGAPVVPIAHNAGECWARNAFIKRPGLITVSIGQPIESSGLTPEELNERVQSWIEAEMHRLNPERYSKKKGAKPHEKSLQ</sequence>
<dbReference type="Pfam" id="PF01553">
    <property type="entry name" value="Acyltransferase"/>
    <property type="match status" value="1"/>
</dbReference>
<accession>A0A6B2R0J2</accession>
<dbReference type="SUPFAM" id="SSF69593">
    <property type="entry name" value="Glycerol-3-phosphate (1)-acyltransferase"/>
    <property type="match status" value="1"/>
</dbReference>
<dbReference type="GO" id="GO:0003841">
    <property type="term" value="F:1-acylglycerol-3-phosphate O-acyltransferase activity"/>
    <property type="evidence" value="ECO:0007669"/>
    <property type="project" value="TreeGrafter"/>
</dbReference>
<dbReference type="RefSeq" id="WP_163655329.1">
    <property type="nucleotide sequence ID" value="NZ_JAAGRN010000007.1"/>
</dbReference>
<keyword evidence="5" id="KW-0812">Transmembrane</keyword>
<comment type="caution">
    <text evidence="7">The sequence shown here is derived from an EMBL/GenBank/DDBJ whole genome shotgun (WGS) entry which is preliminary data.</text>
</comment>
<proteinExistence type="predicted"/>